<evidence type="ECO:0000313" key="3">
    <source>
        <dbReference type="Proteomes" id="UP000887226"/>
    </source>
</evidence>
<feature type="compositionally biased region" description="Basic and acidic residues" evidence="1">
    <location>
        <begin position="1"/>
        <end position="13"/>
    </location>
</feature>
<keyword evidence="3" id="KW-1185">Reference proteome</keyword>
<feature type="compositionally biased region" description="Basic and acidic residues" evidence="1">
    <location>
        <begin position="196"/>
        <end position="215"/>
    </location>
</feature>
<feature type="region of interest" description="Disordered" evidence="1">
    <location>
        <begin position="386"/>
        <end position="410"/>
    </location>
</feature>
<dbReference type="Proteomes" id="UP000887226">
    <property type="component" value="Unassembled WGS sequence"/>
</dbReference>
<feature type="region of interest" description="Disordered" evidence="1">
    <location>
        <begin position="121"/>
        <end position="141"/>
    </location>
</feature>
<gene>
    <name evidence="2" type="ORF">BJ878DRAFT_544292</name>
</gene>
<organism evidence="2 3">
    <name type="scientific">Calycina marina</name>
    <dbReference type="NCBI Taxonomy" id="1763456"/>
    <lineage>
        <taxon>Eukaryota</taxon>
        <taxon>Fungi</taxon>
        <taxon>Dikarya</taxon>
        <taxon>Ascomycota</taxon>
        <taxon>Pezizomycotina</taxon>
        <taxon>Leotiomycetes</taxon>
        <taxon>Helotiales</taxon>
        <taxon>Pezizellaceae</taxon>
        <taxon>Calycina</taxon>
    </lineage>
</organism>
<proteinExistence type="predicted"/>
<feature type="compositionally biased region" description="Basic and acidic residues" evidence="1">
    <location>
        <begin position="526"/>
        <end position="545"/>
    </location>
</feature>
<feature type="region of interest" description="Disordered" evidence="1">
    <location>
        <begin position="1"/>
        <end position="58"/>
    </location>
</feature>
<feature type="compositionally biased region" description="Basic residues" evidence="1">
    <location>
        <begin position="14"/>
        <end position="23"/>
    </location>
</feature>
<dbReference type="AlphaFoldDB" id="A0A9P8CDA9"/>
<evidence type="ECO:0000313" key="2">
    <source>
        <dbReference type="EMBL" id="KAG9242400.1"/>
    </source>
</evidence>
<feature type="compositionally biased region" description="Basic residues" evidence="1">
    <location>
        <begin position="216"/>
        <end position="230"/>
    </location>
</feature>
<feature type="region of interest" description="Disordered" evidence="1">
    <location>
        <begin position="433"/>
        <end position="453"/>
    </location>
</feature>
<evidence type="ECO:0000256" key="1">
    <source>
        <dbReference type="SAM" id="MobiDB-lite"/>
    </source>
</evidence>
<feature type="compositionally biased region" description="Low complexity" evidence="1">
    <location>
        <begin position="515"/>
        <end position="524"/>
    </location>
</feature>
<feature type="region of interest" description="Disordered" evidence="1">
    <location>
        <begin position="623"/>
        <end position="652"/>
    </location>
</feature>
<dbReference type="OrthoDB" id="2537141at2759"/>
<feature type="region of interest" description="Disordered" evidence="1">
    <location>
        <begin position="327"/>
        <end position="352"/>
    </location>
</feature>
<feature type="compositionally biased region" description="Basic and acidic residues" evidence="1">
    <location>
        <begin position="176"/>
        <end position="189"/>
    </location>
</feature>
<feature type="region of interest" description="Disordered" evidence="1">
    <location>
        <begin position="490"/>
        <end position="559"/>
    </location>
</feature>
<accession>A0A9P8CDA9</accession>
<feature type="compositionally biased region" description="Basic and acidic residues" evidence="1">
    <location>
        <begin position="296"/>
        <end position="309"/>
    </location>
</feature>
<feature type="region of interest" description="Disordered" evidence="1">
    <location>
        <begin position="157"/>
        <end position="235"/>
    </location>
</feature>
<reference evidence="2" key="1">
    <citation type="journal article" date="2021" name="IMA Fungus">
        <title>Genomic characterization of three marine fungi, including Emericellopsis atlantica sp. nov. with signatures of a generalist lifestyle and marine biomass degradation.</title>
        <authorList>
            <person name="Hagestad O.C."/>
            <person name="Hou L."/>
            <person name="Andersen J.H."/>
            <person name="Hansen E.H."/>
            <person name="Altermark B."/>
            <person name="Li C."/>
            <person name="Kuhnert E."/>
            <person name="Cox R.J."/>
            <person name="Crous P.W."/>
            <person name="Spatafora J.W."/>
            <person name="Lail K."/>
            <person name="Amirebrahimi M."/>
            <person name="Lipzen A."/>
            <person name="Pangilinan J."/>
            <person name="Andreopoulos W."/>
            <person name="Hayes R.D."/>
            <person name="Ng V."/>
            <person name="Grigoriev I.V."/>
            <person name="Jackson S.A."/>
            <person name="Sutton T.D.S."/>
            <person name="Dobson A.D.W."/>
            <person name="Rama T."/>
        </authorList>
    </citation>
    <scope>NUCLEOTIDE SEQUENCE</scope>
    <source>
        <strain evidence="2">TRa3180A</strain>
    </source>
</reference>
<sequence length="927" mass="103754">MDHGRHSRNEKGSKKSHCKHSRHTKEVQRTAQTSHHTREGQPRDSNANGENHGLAELGGNENYIRNWISRTHQESRTYPSEQKLIQEHIVASHGPAGQTRAQAFQGVGQIDSALDSGLISRRRRRNSLSDSSLLEPAEPVARSTYPRIDEVEAKAYKSTRNLSHKKQKQQVSVSKQAEEPSYRKETFEKRPRHKTRENLYDPKRREEKNDPVEKRTKNREKRGDKRKAVRKAGEDLMNNFTSKNVGQDRLTMRPSQGLGLFKNGRASSLTRRHGLPDLAFSEMEFLHHSNHQQPAHAEKNKSKSQEKSARRSNLAYDEMSTFFKPDTKPLEGIGENARARRSSSYITEGRPRDNYLTEFGGMGNTPMVEDISYPTARQYLGFGKSLRDAQRSSSHEQEQRQQQMSDDHDIDIRSLWSGKETTCITWSETQLSPTAKLDSRQDSPCQLSPAPELVRKSIEMSGVLEGTGITLTPELRGRRISGLSLARQTCLDSGSPASGAAVRRHSDGAGSNTISKSRSWLSSSCRDVHPISRSDEQRQTERKNTLNDQTEASRIPETSLAITSEVPMRITKHIIVEHYDPVIGWHQRQTPGIKSPLPCESSAQARSMQASRQELAARARIKRPSTTLPVTRIRADQAGGHSDGSEGGNSAEDVARSISLPNLQDCNPCNVNERTAIPTSAASKSRFSTPGFSLPLGEEAHEHNGSHSRFQVPSHGSEHYLSFIAGHRMNESDQFTNPHRGSWIDPRQDFILQPVPLSSILESDSLYMSQIRSDMILPPIYHNENVAEIPIQYSHITTAASERVSCADPLQYTEYIYSDNHPEVWDSVADPPGAAPLDLELEHSQLQFATPYGHSGQDMWELAYQSHGELVDAESGLEAEYGLFTLQASNLYSIEQQYETPVANAPTAAIIGAGESLNGFWKSPSYF</sequence>
<dbReference type="EMBL" id="MU254077">
    <property type="protein sequence ID" value="KAG9242400.1"/>
    <property type="molecule type" value="Genomic_DNA"/>
</dbReference>
<feature type="region of interest" description="Disordered" evidence="1">
    <location>
        <begin position="289"/>
        <end position="314"/>
    </location>
</feature>
<comment type="caution">
    <text evidence="2">The sequence shown here is derived from an EMBL/GenBank/DDBJ whole genome shotgun (WGS) entry which is preliminary data.</text>
</comment>
<name>A0A9P8CDA9_9HELO</name>
<protein>
    <submittedName>
        <fullName evidence="2">Uncharacterized protein</fullName>
    </submittedName>
</protein>